<dbReference type="RefSeq" id="WP_231335064.1">
    <property type="nucleotide sequence ID" value="NZ_CP059572.1"/>
</dbReference>
<organism evidence="2 3">
    <name type="scientific">Actinomadura graeca</name>
    <dbReference type="NCBI Taxonomy" id="2750812"/>
    <lineage>
        <taxon>Bacteria</taxon>
        <taxon>Bacillati</taxon>
        <taxon>Actinomycetota</taxon>
        <taxon>Actinomycetes</taxon>
        <taxon>Streptosporangiales</taxon>
        <taxon>Thermomonosporaceae</taxon>
        <taxon>Actinomadura</taxon>
    </lineage>
</organism>
<reference evidence="2" key="1">
    <citation type="submission" date="2020-07" db="EMBL/GenBank/DDBJ databases">
        <authorList>
            <person name="Tarantini F.S."/>
            <person name="Hong K.W."/>
            <person name="Chan K.G."/>
        </authorList>
    </citation>
    <scope>NUCLEOTIDE SEQUENCE</scope>
    <source>
        <strain evidence="2">32-07</strain>
    </source>
</reference>
<protein>
    <recommendedName>
        <fullName evidence="4">WD40-like Beta Propeller Repeat</fullName>
    </recommendedName>
</protein>
<dbReference type="Proteomes" id="UP001049518">
    <property type="component" value="Chromosome"/>
</dbReference>
<dbReference type="InterPro" id="IPR011044">
    <property type="entry name" value="Quino_amine_DH_bsu"/>
</dbReference>
<dbReference type="EMBL" id="CP059572">
    <property type="protein sequence ID" value="QXJ21882.1"/>
    <property type="molecule type" value="Genomic_DNA"/>
</dbReference>
<sequence>MKPEPPLEERLRDAYRAAADAYGPETVPPLRAQAGSGGPSPRRRLAPLAAVACVIMLVVAAVALDRAHDRTARPVETPSPALTTPGTRRPLPARPDGPRFMAVASGDTAGLVIRDTAGGRVTARLVPPRGDTFDDVAVAGDDRTFIVTTRAAEPGAGPARISVHRVALADDGTVATFTPLPRLAYTTELSDPDMAVSPDGTKIAFVAYRAHPDKARSTLEAGRMNIGRIEVVTIATGGRRTWTVPDMSRIGDLSWAGSTLAFTFTRLASPPRGLGVVAAGPTQIRTLDANGSGGDLLAGTVLLSRPETQRGDVAWLLPDGRSLVTNAGHPSVLRLYSVRTGRPIRDLATAPGREEPAEWAGLTADATGRHLLAVPSIGDLVHLDLATRRTAPLPSGAHDQPVPLSAW</sequence>
<dbReference type="SUPFAM" id="SSF50969">
    <property type="entry name" value="YVTN repeat-like/Quinoprotein amine dehydrogenase"/>
    <property type="match status" value="1"/>
</dbReference>
<accession>A0ABX8QWR0</accession>
<feature type="region of interest" description="Disordered" evidence="1">
    <location>
        <begin position="71"/>
        <end position="98"/>
    </location>
</feature>
<name>A0ABX8QWR0_9ACTN</name>
<evidence type="ECO:0008006" key="4">
    <source>
        <dbReference type="Google" id="ProtNLM"/>
    </source>
</evidence>
<evidence type="ECO:0000313" key="2">
    <source>
        <dbReference type="EMBL" id="QXJ21882.1"/>
    </source>
</evidence>
<evidence type="ECO:0000313" key="3">
    <source>
        <dbReference type="Proteomes" id="UP001049518"/>
    </source>
</evidence>
<dbReference type="Gene3D" id="2.120.10.30">
    <property type="entry name" value="TolB, C-terminal domain"/>
    <property type="match status" value="1"/>
</dbReference>
<evidence type="ECO:0000256" key="1">
    <source>
        <dbReference type="SAM" id="MobiDB-lite"/>
    </source>
</evidence>
<gene>
    <name evidence="2" type="ORF">AGRA3207_002788</name>
</gene>
<keyword evidence="3" id="KW-1185">Reference proteome</keyword>
<proteinExistence type="predicted"/>
<feature type="region of interest" description="Disordered" evidence="1">
    <location>
        <begin position="17"/>
        <end position="41"/>
    </location>
</feature>
<dbReference type="InterPro" id="IPR011042">
    <property type="entry name" value="6-blade_b-propeller_TolB-like"/>
</dbReference>